<reference evidence="2 3" key="1">
    <citation type="submission" date="2019-02" db="EMBL/GenBank/DDBJ databases">
        <title>Emended description of the genus Rhodopseudomonas and description of Rhodopseudomonas albus sp. nov., a non-phototrophic, heavy-metal-tolerant bacterium isolated from garden soil.</title>
        <authorList>
            <person name="Bao Z."/>
            <person name="Cao W.W."/>
            <person name="Sato Y."/>
            <person name="Nishizawa T."/>
            <person name="Zhao J."/>
            <person name="Guo Y."/>
            <person name="Ohta H."/>
        </authorList>
    </citation>
    <scope>NUCLEOTIDE SEQUENCE [LARGE SCALE GENOMIC DNA]</scope>
    <source>
        <strain evidence="2 3">SK50-23</strain>
    </source>
</reference>
<dbReference type="Gene3D" id="2.40.33.20">
    <property type="entry name" value="PK beta-barrel domain-like"/>
    <property type="match status" value="1"/>
</dbReference>
<keyword evidence="3" id="KW-1185">Reference proteome</keyword>
<feature type="domain" description="MOSC" evidence="1">
    <location>
        <begin position="115"/>
        <end position="266"/>
    </location>
</feature>
<protein>
    <submittedName>
        <fullName evidence="2">MOSC domain-containing protein</fullName>
    </submittedName>
</protein>
<organism evidence="2 3">
    <name type="scientific">Tardiphaga alba</name>
    <dbReference type="NCBI Taxonomy" id="340268"/>
    <lineage>
        <taxon>Bacteria</taxon>
        <taxon>Pseudomonadati</taxon>
        <taxon>Pseudomonadota</taxon>
        <taxon>Alphaproteobacteria</taxon>
        <taxon>Hyphomicrobiales</taxon>
        <taxon>Nitrobacteraceae</taxon>
        <taxon>Tardiphaga</taxon>
    </lineage>
</organism>
<dbReference type="InterPro" id="IPR005303">
    <property type="entry name" value="MOCOS_middle"/>
</dbReference>
<dbReference type="Pfam" id="PF03473">
    <property type="entry name" value="MOSC"/>
    <property type="match status" value="1"/>
</dbReference>
<evidence type="ECO:0000313" key="3">
    <source>
        <dbReference type="Proteomes" id="UP000682843"/>
    </source>
</evidence>
<evidence type="ECO:0000259" key="1">
    <source>
        <dbReference type="PROSITE" id="PS51340"/>
    </source>
</evidence>
<dbReference type="Proteomes" id="UP000682843">
    <property type="component" value="Chromosome"/>
</dbReference>
<name>A0ABX8AE00_9BRAD</name>
<dbReference type="Pfam" id="PF03476">
    <property type="entry name" value="MOSC_N"/>
    <property type="match status" value="1"/>
</dbReference>
<accession>A0ABX8AE00</accession>
<gene>
    <name evidence="2" type="ORF">RPMA_26485</name>
</gene>
<dbReference type="InterPro" id="IPR005302">
    <property type="entry name" value="MoCF_Sase_C"/>
</dbReference>
<proteinExistence type="predicted"/>
<sequence>MYSKQRRQKVAALTRISRYPVKGLSAEDLAEVGLSAGRGLPGDRIFALALADTDFDELNPRPIPKTKFAVLARFPRLAALKTKLDVPSSIFSMRHEESTVATGNLETQTGRDAIEEAVHSFMGDELGGRPRVVKGTGHRFTDVSVHSPMLMEAISVINLASVRDLESKLGRRVDPRRFRANLLLDGLDPWIEFDWIDRELQIGNVKFRGVRRTRRCPATEVNPDTAQTDIRVPLELRDHYGHADMGIYITVLAGGTLRIGDVAKTLGGGDIRHDN</sequence>
<dbReference type="EMBL" id="CP036498">
    <property type="protein sequence ID" value="QUS41984.1"/>
    <property type="molecule type" value="Genomic_DNA"/>
</dbReference>
<evidence type="ECO:0000313" key="2">
    <source>
        <dbReference type="EMBL" id="QUS41984.1"/>
    </source>
</evidence>
<dbReference type="InterPro" id="IPR011037">
    <property type="entry name" value="Pyrv_Knase-like_insert_dom_sf"/>
</dbReference>
<dbReference type="PROSITE" id="PS51340">
    <property type="entry name" value="MOSC"/>
    <property type="match status" value="1"/>
</dbReference>
<dbReference type="SUPFAM" id="SSF50800">
    <property type="entry name" value="PK beta-barrel domain-like"/>
    <property type="match status" value="1"/>
</dbReference>